<sequence length="259" mass="28086">MTAKITSPLNGATFDQFSTINPIVISSDATISKGTISKVEFYANEAKIGEATAAPYNTNWVPTGYTTNLDGYENIALYTKVIDSLGNSVNSEKVNIKVKLPIKPAPQPQGNIKVQAFSGITSTSTNSISPKIKITNTGTTAINLSDVKLRYYYTIDGDKAQSFWCDWATVGSSNVTGTFQKLSSPKTNADYYLEVGFSSAAGSLNPSQSVELSLRFAKNDWSNYTQGNDYSFNSSSSSYTDYNKITCYVSNNLVFGIEP</sequence>
<dbReference type="OrthoDB" id="2084974at2"/>
<dbReference type="AlphaFoldDB" id="A0A3R5R2J5"/>
<feature type="domain" description="CBM3" evidence="1">
    <location>
        <begin position="108"/>
        <end position="259"/>
    </location>
</feature>
<dbReference type="EMBL" id="CP025746">
    <property type="protein sequence ID" value="QAA35324.1"/>
    <property type="molecule type" value="Genomic_DNA"/>
</dbReference>
<proteinExistence type="predicted"/>
<dbReference type="Pfam" id="PF00942">
    <property type="entry name" value="CBM_3"/>
    <property type="match status" value="1"/>
</dbReference>
<dbReference type="Pfam" id="PF17957">
    <property type="entry name" value="Big_7"/>
    <property type="match status" value="1"/>
</dbReference>
<evidence type="ECO:0000313" key="3">
    <source>
        <dbReference type="Proteomes" id="UP000286268"/>
    </source>
</evidence>
<gene>
    <name evidence="2" type="ORF">C1I91_16230</name>
</gene>
<dbReference type="Proteomes" id="UP000286268">
    <property type="component" value="Chromosome"/>
</dbReference>
<dbReference type="SMART" id="SM01067">
    <property type="entry name" value="CBM_3"/>
    <property type="match status" value="1"/>
</dbReference>
<dbReference type="GO" id="GO:0005975">
    <property type="term" value="P:carbohydrate metabolic process"/>
    <property type="evidence" value="ECO:0007669"/>
    <property type="project" value="InterPro"/>
</dbReference>
<evidence type="ECO:0000313" key="2">
    <source>
        <dbReference type="EMBL" id="QAA35324.1"/>
    </source>
</evidence>
<dbReference type="Gene3D" id="2.60.40.10">
    <property type="entry name" value="Immunoglobulins"/>
    <property type="match status" value="1"/>
</dbReference>
<keyword evidence="3" id="KW-1185">Reference proteome</keyword>
<dbReference type="PROSITE" id="PS51172">
    <property type="entry name" value="CBM3"/>
    <property type="match status" value="1"/>
</dbReference>
<dbReference type="Gene3D" id="2.60.40.710">
    <property type="entry name" value="Endoglucanase-like"/>
    <property type="match status" value="1"/>
</dbReference>
<evidence type="ECO:0000259" key="1">
    <source>
        <dbReference type="PROSITE" id="PS51172"/>
    </source>
</evidence>
<protein>
    <recommendedName>
        <fullName evidence="1">CBM3 domain-containing protein</fullName>
    </recommendedName>
</protein>
<dbReference type="KEGG" id="cmah:C1I91_16230"/>
<dbReference type="InterPro" id="IPR001956">
    <property type="entry name" value="CBM3"/>
</dbReference>
<dbReference type="SUPFAM" id="SSF49384">
    <property type="entry name" value="Carbohydrate-binding domain"/>
    <property type="match status" value="1"/>
</dbReference>
<accession>A0A3R5R2J5</accession>
<dbReference type="InterPro" id="IPR036966">
    <property type="entry name" value="CBM3_sf"/>
</dbReference>
<dbReference type="InterPro" id="IPR008965">
    <property type="entry name" value="CBM2/CBM3_carb-bd_dom_sf"/>
</dbReference>
<reference evidence="2 3" key="1">
    <citation type="submission" date="2018-01" db="EMBL/GenBank/DDBJ databases">
        <title>Genome Sequencing and Assembly of Anaerobacter polyendosporus strain CT4.</title>
        <authorList>
            <person name="Tachaapaikoon C."/>
            <person name="Sutheeworapong S."/>
            <person name="Jenjaroenpun P."/>
            <person name="Wongsurawat T."/>
            <person name="Nookeaw I."/>
            <person name="Cheawchanlertfa P."/>
            <person name="Kosugi A."/>
            <person name="Cheevadhanarak S."/>
            <person name="Ratanakhanokchai K."/>
        </authorList>
    </citation>
    <scope>NUCLEOTIDE SEQUENCE [LARGE SCALE GENOMIC DNA]</scope>
    <source>
        <strain evidence="2 3">CT4</strain>
    </source>
</reference>
<organism evidence="2 3">
    <name type="scientific">Clostridium manihotivorum</name>
    <dbReference type="NCBI Taxonomy" id="2320868"/>
    <lineage>
        <taxon>Bacteria</taxon>
        <taxon>Bacillati</taxon>
        <taxon>Bacillota</taxon>
        <taxon>Clostridia</taxon>
        <taxon>Eubacteriales</taxon>
        <taxon>Clostridiaceae</taxon>
        <taxon>Clostridium</taxon>
    </lineage>
</organism>
<name>A0A3R5R2J5_9CLOT</name>
<dbReference type="GO" id="GO:0030248">
    <property type="term" value="F:cellulose binding"/>
    <property type="evidence" value="ECO:0007669"/>
    <property type="project" value="InterPro"/>
</dbReference>
<dbReference type="InterPro" id="IPR013783">
    <property type="entry name" value="Ig-like_fold"/>
</dbReference>